<dbReference type="PANTHER" id="PTHR42690">
    <property type="entry name" value="THREONINE SYNTHASE FAMILY MEMBER"/>
    <property type="match status" value="1"/>
</dbReference>
<sequence>MADAGPPRFVSTRDERPEPKLYTLDDAVLLGWAPPDEAGGLPGMFVPTAIPTLSKAELQRWRGLSYKEVCFELLSLFRDDESSVITSDELRSLVLDSECKLVPVVSLDSPSSARKIHVAELWHGPTLAFKDLSISIFMKYLDCLCRKQNRKTNLLVATSGDTGSAAIDGVLTTACTHISATVLFPSRAISSVTLEQEWQMVRHAEHPNINVLCCEGTSDDLDVVIERVFADEEFKRRHSLSTVNSVNVLRLIVQAAHYVHVYLSLGLGAEGASFFIPSGGMGHLCSGVIARKLLSGLGTVRLVGCVNENKAFHTLMSEGELRSKGMKLKKTLAPSMDIVVPYNLERMLFFSNDKPKLKLKLKRWKVEGTLELSQHEKSAFGEELGVAAGTTDDAAIKATIRAWSVGFGYTIDPHTAVAAAVAAEVQGSGPAVIVMACAHPLKFRGTVEAALGKPASEWVLEKDKKDQAVRDLLSLDPNSADTLSGTPGLVHFRKSGQEWADDWTQKLRSLLSSTCL</sequence>
<dbReference type="EMBL" id="CP151508">
    <property type="protein sequence ID" value="WZN63884.1"/>
    <property type="molecule type" value="Genomic_DNA"/>
</dbReference>
<dbReference type="AlphaFoldDB" id="A0AAX4PCK3"/>
<dbReference type="InterPro" id="IPR036052">
    <property type="entry name" value="TrpB-like_PALP_sf"/>
</dbReference>
<evidence type="ECO:0000313" key="3">
    <source>
        <dbReference type="Proteomes" id="UP001472866"/>
    </source>
</evidence>
<dbReference type="InterPro" id="IPR029144">
    <property type="entry name" value="Thr_synth_N"/>
</dbReference>
<dbReference type="InterPro" id="IPR051166">
    <property type="entry name" value="Threonine_Synthase"/>
</dbReference>
<dbReference type="Gene3D" id="3.90.1380.10">
    <property type="entry name" value="Threonine synthase, N-terminal domain"/>
    <property type="match status" value="1"/>
</dbReference>
<evidence type="ECO:0000259" key="1">
    <source>
        <dbReference type="Pfam" id="PF14821"/>
    </source>
</evidence>
<protein>
    <submittedName>
        <fullName evidence="2">Threonine synthase</fullName>
    </submittedName>
</protein>
<dbReference type="Gene3D" id="3.40.50.1100">
    <property type="match status" value="2"/>
</dbReference>
<dbReference type="PANTHER" id="PTHR42690:SF1">
    <property type="entry name" value="THREONINE SYNTHASE-LIKE 2"/>
    <property type="match status" value="1"/>
</dbReference>
<dbReference type="Proteomes" id="UP001472866">
    <property type="component" value="Chromosome 08"/>
</dbReference>
<dbReference type="InterPro" id="IPR037158">
    <property type="entry name" value="Thr_synth_N_sf"/>
</dbReference>
<dbReference type="GO" id="GO:0009071">
    <property type="term" value="P:serine family amino acid catabolic process"/>
    <property type="evidence" value="ECO:0007669"/>
    <property type="project" value="TreeGrafter"/>
</dbReference>
<dbReference type="Pfam" id="PF14821">
    <property type="entry name" value="Thr_synth_N"/>
    <property type="match status" value="1"/>
</dbReference>
<dbReference type="GO" id="GO:0030170">
    <property type="term" value="F:pyridoxal phosphate binding"/>
    <property type="evidence" value="ECO:0007669"/>
    <property type="project" value="TreeGrafter"/>
</dbReference>
<reference evidence="2 3" key="1">
    <citation type="submission" date="2024-03" db="EMBL/GenBank/DDBJ databases">
        <title>Complete genome sequence of the green alga Chloropicon roscoffensis RCC1871.</title>
        <authorList>
            <person name="Lemieux C."/>
            <person name="Pombert J.-F."/>
            <person name="Otis C."/>
            <person name="Turmel M."/>
        </authorList>
    </citation>
    <scope>NUCLEOTIDE SEQUENCE [LARGE SCALE GENOMIC DNA]</scope>
    <source>
        <strain evidence="2 3">RCC1871</strain>
    </source>
</reference>
<accession>A0AAX4PCK3</accession>
<gene>
    <name evidence="2" type="ORF">HKI87_08g54370</name>
</gene>
<feature type="domain" description="Threonine synthase N-terminal" evidence="1">
    <location>
        <begin position="8"/>
        <end position="96"/>
    </location>
</feature>
<dbReference type="SUPFAM" id="SSF53686">
    <property type="entry name" value="Tryptophan synthase beta subunit-like PLP-dependent enzymes"/>
    <property type="match status" value="1"/>
</dbReference>
<evidence type="ECO:0000313" key="2">
    <source>
        <dbReference type="EMBL" id="WZN63884.1"/>
    </source>
</evidence>
<dbReference type="Pfam" id="PF24857">
    <property type="entry name" value="THR4_C"/>
    <property type="match status" value="1"/>
</dbReference>
<organism evidence="2 3">
    <name type="scientific">Chloropicon roscoffensis</name>
    <dbReference type="NCBI Taxonomy" id="1461544"/>
    <lineage>
        <taxon>Eukaryota</taxon>
        <taxon>Viridiplantae</taxon>
        <taxon>Chlorophyta</taxon>
        <taxon>Chloropicophyceae</taxon>
        <taxon>Chloropicales</taxon>
        <taxon>Chloropicaceae</taxon>
        <taxon>Chloropicon</taxon>
    </lineage>
</organism>
<name>A0AAX4PCK3_9CHLO</name>
<dbReference type="GO" id="GO:0046360">
    <property type="term" value="P:2-oxobutyrate biosynthetic process"/>
    <property type="evidence" value="ECO:0007669"/>
    <property type="project" value="TreeGrafter"/>
</dbReference>
<keyword evidence="3" id="KW-1185">Reference proteome</keyword>
<proteinExistence type="predicted"/>